<evidence type="ECO:0000256" key="1">
    <source>
        <dbReference type="ARBA" id="ARBA00022723"/>
    </source>
</evidence>
<accession>A0A212KKC7</accession>
<dbReference type="Pfam" id="PF04166">
    <property type="entry name" value="PdxA"/>
    <property type="match status" value="1"/>
</dbReference>
<evidence type="ECO:0000256" key="2">
    <source>
        <dbReference type="ARBA" id="ARBA00023002"/>
    </source>
</evidence>
<dbReference type="SUPFAM" id="SSF53659">
    <property type="entry name" value="Isocitrate/Isopropylmalate dehydrogenase-like"/>
    <property type="match status" value="1"/>
</dbReference>
<dbReference type="Gene3D" id="3.40.718.10">
    <property type="entry name" value="Isopropylmalate Dehydrogenase"/>
    <property type="match status" value="1"/>
</dbReference>
<dbReference type="EMBL" id="FLUO01000002">
    <property type="protein sequence ID" value="SBW12109.1"/>
    <property type="molecule type" value="Genomic_DNA"/>
</dbReference>
<keyword evidence="3" id="KW-0520">NAD</keyword>
<dbReference type="AlphaFoldDB" id="A0A212KKC7"/>
<dbReference type="GO" id="GO:0050570">
    <property type="term" value="F:4-hydroxythreonine-4-phosphate dehydrogenase activity"/>
    <property type="evidence" value="ECO:0007669"/>
    <property type="project" value="UniProtKB-EC"/>
</dbReference>
<evidence type="ECO:0000256" key="3">
    <source>
        <dbReference type="ARBA" id="ARBA00023027"/>
    </source>
</evidence>
<dbReference type="PANTHER" id="PTHR30004">
    <property type="entry name" value="4-HYDROXYTHREONINE-4-PHOSPHATE DEHYDROGENASE"/>
    <property type="match status" value="1"/>
</dbReference>
<keyword evidence="1" id="KW-0479">Metal-binding</keyword>
<evidence type="ECO:0000313" key="4">
    <source>
        <dbReference type="EMBL" id="SBW12109.1"/>
    </source>
</evidence>
<dbReference type="PANTHER" id="PTHR30004:SF3">
    <property type="entry name" value="4-HYDROXYTHREONINE-4-PHOSPHATE DEHYDROGENASE 2-RELATED"/>
    <property type="match status" value="1"/>
</dbReference>
<gene>
    <name evidence="4" type="primary">pdxA</name>
    <name evidence="4" type="ORF">KL86APRO_20448</name>
</gene>
<protein>
    <submittedName>
        <fullName evidence="4">4-hydroxythreonine-4-phosphate dehydrogenase 2</fullName>
        <ecNumber evidence="4">1.1.1.262</ecNumber>
    </submittedName>
</protein>
<dbReference type="EC" id="1.1.1.262" evidence="4"/>
<name>A0A212KKC7_9PROT</name>
<dbReference type="GO" id="GO:0046872">
    <property type="term" value="F:metal ion binding"/>
    <property type="evidence" value="ECO:0007669"/>
    <property type="project" value="UniProtKB-KW"/>
</dbReference>
<sequence length="341" mass="35469">MQNSFDDKPIIGIHLGDASGCGPEIVAKLAASGRLSEACRPILIGDARVFAAAQGYTGVQVPVEIVESPAQARGDGAIPLLDLKNLDPASFALGVPSAVCGRAVGEGLLKAIELAMAGEIDGVLYAPIHKQALFMGGFAYESESEMFASVMKVTGYHCELNILQNLWTARVTSHVPLKDVSGLLTRENILEAVVFGDATLKQAGIAQPRIAVAALNPHAGENGKCGREEIEVISPAIAAAQAQGVDAKGPFPADTVFTRAFKGEFDMIVTLYHDQGQIALKTKGFSEGVTVPGGMPVPIATPAHGTAYGKVGKGTADVSATANALAVVCRMGVQRRRNRAA</sequence>
<organism evidence="4">
    <name type="scientific">uncultured Alphaproteobacteria bacterium</name>
    <dbReference type="NCBI Taxonomy" id="91750"/>
    <lineage>
        <taxon>Bacteria</taxon>
        <taxon>Pseudomonadati</taxon>
        <taxon>Pseudomonadota</taxon>
        <taxon>Alphaproteobacteria</taxon>
        <taxon>environmental samples</taxon>
    </lineage>
</organism>
<dbReference type="GO" id="GO:0051287">
    <property type="term" value="F:NAD binding"/>
    <property type="evidence" value="ECO:0007669"/>
    <property type="project" value="InterPro"/>
</dbReference>
<proteinExistence type="predicted"/>
<dbReference type="InterPro" id="IPR005255">
    <property type="entry name" value="PdxA_fam"/>
</dbReference>
<keyword evidence="2 4" id="KW-0560">Oxidoreductase</keyword>
<reference evidence="4" key="1">
    <citation type="submission" date="2016-04" db="EMBL/GenBank/DDBJ databases">
        <authorList>
            <person name="Evans L.H."/>
            <person name="Alamgir A."/>
            <person name="Owens N."/>
            <person name="Weber N.D."/>
            <person name="Virtaneva K."/>
            <person name="Barbian K."/>
            <person name="Babar A."/>
            <person name="Rosenke K."/>
        </authorList>
    </citation>
    <scope>NUCLEOTIDE SEQUENCE</scope>
    <source>
        <strain evidence="4">86</strain>
    </source>
</reference>